<keyword evidence="3" id="KW-1185">Reference proteome</keyword>
<dbReference type="eggNOG" id="COG5492">
    <property type="taxonomic scope" value="Bacteria"/>
</dbReference>
<dbReference type="PANTHER" id="PTHR45661:SF3">
    <property type="entry name" value="IG-LIKE DOMAIN-CONTAINING PROTEIN"/>
    <property type="match status" value="1"/>
</dbReference>
<feature type="region of interest" description="Disordered" evidence="1">
    <location>
        <begin position="180"/>
        <end position="239"/>
    </location>
</feature>
<dbReference type="RefSeq" id="WP_023354914.1">
    <property type="nucleotide sequence ID" value="NZ_KI535368.1"/>
</dbReference>
<organism evidence="2 3">
    <name type="scientific">Catonella morbi ATCC 51271</name>
    <dbReference type="NCBI Taxonomy" id="592026"/>
    <lineage>
        <taxon>Bacteria</taxon>
        <taxon>Bacillati</taxon>
        <taxon>Bacillota</taxon>
        <taxon>Clostridia</taxon>
        <taxon>Lachnospirales</taxon>
        <taxon>Lachnospiraceae</taxon>
        <taxon>Catonella</taxon>
    </lineage>
</organism>
<feature type="compositionally biased region" description="Gly residues" evidence="1">
    <location>
        <begin position="216"/>
        <end position="232"/>
    </location>
</feature>
<sequence length="868" mass="95919">MLTNKKRNISILMIILMLISLFTPSSLKAAGNNFIIKKAVLIKYTGNEKTVRIPKGVKKIGAKAFYGNIGIEKVIMPSTVKTIGKEAFSNCRNLQGIKLPKGIKKVENKAFENCSSLEKIIIPESVKSIGSKAFANCKNLTDLTVKSSKTKVKGDSFKGCKKIGNMNLDLTDSAENTVNENTEKKIADNHNDNAKKKEEIKEKKPDTEKPANSGNSGFGGGVGGGFGGGSSGGANEPKKTEKLIKSVEKIPDISLTEGSKKEEVNAKLPKLFTAILSDETKVKITIKSWKGLEKIDFNKPARYEIEAEYDLPSGVTGAKKEVKTTVEIKKKQIKTIISVEADIKEITVEYGADWKKIEENQLPKTLSATLSDNTKFTINGVKWSYCNTYKAGKTSTTAIYNLPDGVVGEMPTCTIAVNVKPQAVLKPKLEFENKTYYYKDNPVITVKNMPKDVKTIKVEAAKGFETSKEISSPKQYTVAGDKITLITDGIFESTVKNFDKNIELDVKVTINEERVPGTITIQYAPDPNFNPAKKRVVKIITQIPEITVEVGTGWINKVKELVTDGKLPASFTVELSDNSIRDIAIKSWGFVGTRTATTPGVPRQSEAEFDLPEDIEKEDTSGKKVKFYANITVVPKQLPMSLKTNKTEYYYEEKPEITIENWQSHNNDIKISRIKDNVETRLDETAYEFNAGKIVIFTDKVFSGEVAGDEFSQDTELVLSVTVGTNKLPNLTIKYLKGKKNKPNTENAKFTAIAIESEDGTTQDGFVIFQYAEGKNIKILLTGKDGVVLNRDDVLDKLKITGRYNNSSDGAEFSVNKHGTQLLKKWNSPSLELRIPSDYNGIKVNKKFYLTIEIEGLGASEVKIITMP</sequence>
<dbReference type="SUPFAM" id="SSF52058">
    <property type="entry name" value="L domain-like"/>
    <property type="match status" value="1"/>
</dbReference>
<accession>V2Y516</accession>
<dbReference type="AlphaFoldDB" id="V2Y516"/>
<dbReference type="Gene3D" id="3.80.10.10">
    <property type="entry name" value="Ribonuclease Inhibitor"/>
    <property type="match status" value="1"/>
</dbReference>
<dbReference type="STRING" id="592026.GCWU0000282_002046"/>
<dbReference type="HOGENOM" id="CLU_330301_0_0_9"/>
<dbReference type="PANTHER" id="PTHR45661">
    <property type="entry name" value="SURFACE ANTIGEN"/>
    <property type="match status" value="1"/>
</dbReference>
<dbReference type="EMBL" id="ACIL03000013">
    <property type="protein sequence ID" value="ESL03172.1"/>
    <property type="molecule type" value="Genomic_DNA"/>
</dbReference>
<evidence type="ECO:0000313" key="2">
    <source>
        <dbReference type="EMBL" id="ESL03172.1"/>
    </source>
</evidence>
<dbReference type="InterPro" id="IPR032675">
    <property type="entry name" value="LRR_dom_sf"/>
</dbReference>
<dbReference type="Proteomes" id="UP000018227">
    <property type="component" value="Unassembled WGS sequence"/>
</dbReference>
<evidence type="ECO:0000256" key="1">
    <source>
        <dbReference type="SAM" id="MobiDB-lite"/>
    </source>
</evidence>
<feature type="compositionally biased region" description="Basic and acidic residues" evidence="1">
    <location>
        <begin position="181"/>
        <end position="209"/>
    </location>
</feature>
<proteinExistence type="predicted"/>
<dbReference type="OrthoDB" id="1814867at2"/>
<evidence type="ECO:0008006" key="4">
    <source>
        <dbReference type="Google" id="ProtNLM"/>
    </source>
</evidence>
<gene>
    <name evidence="2" type="ORF">GCWU0000282_002046</name>
</gene>
<comment type="caution">
    <text evidence="2">The sequence shown here is derived from an EMBL/GenBank/DDBJ whole genome shotgun (WGS) entry which is preliminary data.</text>
</comment>
<dbReference type="InterPro" id="IPR026906">
    <property type="entry name" value="LRR_5"/>
</dbReference>
<evidence type="ECO:0000313" key="3">
    <source>
        <dbReference type="Proteomes" id="UP000018227"/>
    </source>
</evidence>
<dbReference type="InterPro" id="IPR053139">
    <property type="entry name" value="Surface_bspA-like"/>
</dbReference>
<name>V2Y516_9FIRM</name>
<reference evidence="2 3" key="1">
    <citation type="submission" date="2013-06" db="EMBL/GenBank/DDBJ databases">
        <authorList>
            <person name="Weinstock G."/>
            <person name="Sodergren E."/>
            <person name="Clifton S."/>
            <person name="Fulton L."/>
            <person name="Fulton B."/>
            <person name="Courtney L."/>
            <person name="Fronick C."/>
            <person name="Harrison M."/>
            <person name="Strong C."/>
            <person name="Farmer C."/>
            <person name="Delahaunty K."/>
            <person name="Markovic C."/>
            <person name="Hall O."/>
            <person name="Minx P."/>
            <person name="Tomlinson C."/>
            <person name="Mitreva M."/>
            <person name="Nelson J."/>
            <person name="Hou S."/>
            <person name="Wollam A."/>
            <person name="Pepin K.H."/>
            <person name="Johnson M."/>
            <person name="Bhonagiri V."/>
            <person name="Nash W.E."/>
            <person name="Warren W."/>
            <person name="Chinwalla A."/>
            <person name="Mardis E.R."/>
            <person name="Wilson R.K."/>
        </authorList>
    </citation>
    <scope>NUCLEOTIDE SEQUENCE [LARGE SCALE GENOMIC DNA]</scope>
    <source>
        <strain evidence="2 3">ATCC 51271</strain>
    </source>
</reference>
<protein>
    <recommendedName>
        <fullName evidence="4">Bacterial group 3 Ig-like protein</fullName>
    </recommendedName>
</protein>
<dbReference type="Pfam" id="PF13306">
    <property type="entry name" value="LRR_5"/>
    <property type="match status" value="1"/>
</dbReference>